<evidence type="ECO:0000256" key="7">
    <source>
        <dbReference type="ARBA" id="ARBA00023170"/>
    </source>
</evidence>
<feature type="region of interest" description="Disordered" evidence="10">
    <location>
        <begin position="1"/>
        <end position="24"/>
    </location>
</feature>
<name>A0A6B0SFQ4_9CETA</name>
<keyword evidence="6 11" id="KW-0472">Membrane</keyword>
<feature type="transmembrane region" description="Helical" evidence="11">
    <location>
        <begin position="288"/>
        <end position="310"/>
    </location>
</feature>
<dbReference type="PRINTS" id="PR00237">
    <property type="entry name" value="GPCRRHODOPSN"/>
</dbReference>
<evidence type="ECO:0000256" key="3">
    <source>
        <dbReference type="ARBA" id="ARBA00022692"/>
    </source>
</evidence>
<comment type="function">
    <text evidence="1">Putative odorant or sperm cell receptor.</text>
</comment>
<protein>
    <recommendedName>
        <fullName evidence="12">G-protein coupled receptors family 1 profile domain-containing protein</fullName>
    </recommendedName>
</protein>
<feature type="transmembrane region" description="Helical" evidence="11">
    <location>
        <begin position="253"/>
        <end position="276"/>
    </location>
</feature>
<evidence type="ECO:0000259" key="12">
    <source>
        <dbReference type="PROSITE" id="PS50262"/>
    </source>
</evidence>
<dbReference type="EMBL" id="VBQZ03000283">
    <property type="protein sequence ID" value="MXQ98794.1"/>
    <property type="molecule type" value="Genomic_DNA"/>
</dbReference>
<keyword evidence="5 9" id="KW-0297">G-protein coupled receptor</keyword>
<comment type="similarity">
    <text evidence="9">Belongs to the G-protein coupled receptor 1 family.</text>
</comment>
<evidence type="ECO:0000313" key="13">
    <source>
        <dbReference type="EMBL" id="MXQ98794.1"/>
    </source>
</evidence>
<evidence type="ECO:0000256" key="6">
    <source>
        <dbReference type="ARBA" id="ARBA00023136"/>
    </source>
</evidence>
<dbReference type="CDD" id="cd15413">
    <property type="entry name" value="7tmA_OR8K-like"/>
    <property type="match status" value="1"/>
</dbReference>
<dbReference type="Gene3D" id="1.20.1070.10">
    <property type="entry name" value="Rhodopsin 7-helix transmembrane proteins"/>
    <property type="match status" value="1"/>
</dbReference>
<feature type="domain" description="G-protein coupled receptors family 1 profile" evidence="12">
    <location>
        <begin position="269"/>
        <end position="518"/>
    </location>
</feature>
<dbReference type="GO" id="GO:0004930">
    <property type="term" value="F:G protein-coupled receptor activity"/>
    <property type="evidence" value="ECO:0007669"/>
    <property type="project" value="UniProtKB-KW"/>
</dbReference>
<feature type="transmembrane region" description="Helical" evidence="11">
    <location>
        <begin position="425"/>
        <end position="454"/>
    </location>
</feature>
<dbReference type="SUPFAM" id="SSF81321">
    <property type="entry name" value="Family A G protein-coupled receptor-like"/>
    <property type="match status" value="1"/>
</dbReference>
<keyword evidence="8 9" id="KW-0807">Transducer</keyword>
<dbReference type="AlphaFoldDB" id="A0A6B0SFQ4"/>
<evidence type="ECO:0000313" key="14">
    <source>
        <dbReference type="Proteomes" id="UP000322234"/>
    </source>
</evidence>
<evidence type="ECO:0000256" key="9">
    <source>
        <dbReference type="RuleBase" id="RU000688"/>
    </source>
</evidence>
<dbReference type="InterPro" id="IPR000725">
    <property type="entry name" value="Olfact_rcpt"/>
</dbReference>
<reference evidence="13" key="1">
    <citation type="submission" date="2019-10" db="EMBL/GenBank/DDBJ databases">
        <title>The sequence and de novo assembly of the wild yak genome.</title>
        <authorList>
            <person name="Liu Y."/>
        </authorList>
    </citation>
    <scope>NUCLEOTIDE SEQUENCE [LARGE SCALE GENOMIC DNA]</scope>
    <source>
        <strain evidence="13">WY2019</strain>
    </source>
</reference>
<feature type="transmembrane region" description="Helical" evidence="11">
    <location>
        <begin position="322"/>
        <end position="341"/>
    </location>
</feature>
<evidence type="ECO:0000256" key="4">
    <source>
        <dbReference type="ARBA" id="ARBA00022989"/>
    </source>
</evidence>
<keyword evidence="4 11" id="KW-1133">Transmembrane helix</keyword>
<evidence type="ECO:0000256" key="5">
    <source>
        <dbReference type="ARBA" id="ARBA00023040"/>
    </source>
</evidence>
<dbReference type="GO" id="GO:0004984">
    <property type="term" value="F:olfactory receptor activity"/>
    <property type="evidence" value="ECO:0007669"/>
    <property type="project" value="InterPro"/>
</dbReference>
<dbReference type="FunFam" id="1.20.1070.10:FF:000003">
    <property type="entry name" value="Olfactory receptor"/>
    <property type="match status" value="1"/>
</dbReference>
<sequence length="541" mass="61152">MSAEVPEAASAEEQKEMEDKVTSPEKAEEAKLKARYFMKFLAVDMQFFKNGLVLIYLQSAFASQLSTDYNFFDDLTYITLRDKVLSDRDTGKSMQSSVTQTIRKRNLCGLCSDIWKRYGTDQLHSASGGCSQLRVSAYISLLENCIKFPEAVMSVGQLLSGISAIFFTVNSQVNLHIIQNAYQDSTLTELSITSWRARDTFLQLIIPYGVKIIQIVCSGGIYCRTVCFMAESNHSAVTEFILLGLTDNPELQLIFFCVLLLIYLITVLGNLGLIVLTQVSPQLHTPMYFFLCHLAFVDFYGSSTITPNTLVNTFREIKSMSFYACATQVCSFITFSVWELLMLSVMAYDRYVAICHPLLYVVLMPRKLCIQMVTSSYTYGFLVGFIQAVATFHMAFCGPNVINQFYCDDVPLIALACSDTRVKELMLLAIAGFNVFCSLLIVLISYAFIVFAIIRIHSTVGRQKAFSTCASHLFSITMYYGTLSFMYLQPKSSHSLDKDKFASVFYTVVIPMLNPLIYSLRNWEVKNALRKITEKMYLNKK</sequence>
<dbReference type="Pfam" id="PF13853">
    <property type="entry name" value="7tm_4"/>
    <property type="match status" value="1"/>
</dbReference>
<dbReference type="InterPro" id="IPR000276">
    <property type="entry name" value="GPCR_Rhodpsn"/>
</dbReference>
<organism evidence="13 14">
    <name type="scientific">Bos mutus</name>
    <name type="common">wild yak</name>
    <dbReference type="NCBI Taxonomy" id="72004"/>
    <lineage>
        <taxon>Eukaryota</taxon>
        <taxon>Metazoa</taxon>
        <taxon>Chordata</taxon>
        <taxon>Craniata</taxon>
        <taxon>Vertebrata</taxon>
        <taxon>Euteleostomi</taxon>
        <taxon>Mammalia</taxon>
        <taxon>Eutheria</taxon>
        <taxon>Laurasiatheria</taxon>
        <taxon>Artiodactyla</taxon>
        <taxon>Ruminantia</taxon>
        <taxon>Pecora</taxon>
        <taxon>Bovidae</taxon>
        <taxon>Bovinae</taxon>
        <taxon>Bos</taxon>
    </lineage>
</organism>
<feature type="transmembrane region" description="Helical" evidence="11">
    <location>
        <begin position="377"/>
        <end position="396"/>
    </location>
</feature>
<feature type="compositionally biased region" description="Basic and acidic residues" evidence="10">
    <location>
        <begin position="12"/>
        <end position="24"/>
    </location>
</feature>
<dbReference type="PROSITE" id="PS00237">
    <property type="entry name" value="G_PROTEIN_RECEP_F1_1"/>
    <property type="match status" value="1"/>
</dbReference>
<dbReference type="PRINTS" id="PR00245">
    <property type="entry name" value="OLFACTORYR"/>
</dbReference>
<keyword evidence="7 9" id="KW-0675">Receptor</keyword>
<comment type="subcellular location">
    <subcellularLocation>
        <location evidence="2">Membrane</location>
        <topology evidence="2">Multi-pass membrane protein</topology>
    </subcellularLocation>
</comment>
<accession>A0A6B0SFQ4</accession>
<feature type="transmembrane region" description="Helical" evidence="11">
    <location>
        <begin position="501"/>
        <end position="520"/>
    </location>
</feature>
<dbReference type="PROSITE" id="PS50262">
    <property type="entry name" value="G_PROTEIN_RECEP_F1_2"/>
    <property type="match status" value="1"/>
</dbReference>
<proteinExistence type="inferred from homology"/>
<dbReference type="GO" id="GO:0016020">
    <property type="term" value="C:membrane"/>
    <property type="evidence" value="ECO:0007669"/>
    <property type="project" value="UniProtKB-SubCell"/>
</dbReference>
<dbReference type="PANTHER" id="PTHR48018">
    <property type="entry name" value="OLFACTORY RECEPTOR"/>
    <property type="match status" value="1"/>
</dbReference>
<gene>
    <name evidence="13" type="ORF">E5288_WYG009989</name>
</gene>
<keyword evidence="3 9" id="KW-0812">Transmembrane</keyword>
<evidence type="ECO:0000256" key="11">
    <source>
        <dbReference type="SAM" id="Phobius"/>
    </source>
</evidence>
<evidence type="ECO:0000256" key="1">
    <source>
        <dbReference type="ARBA" id="ARBA00003929"/>
    </source>
</evidence>
<dbReference type="Proteomes" id="UP000322234">
    <property type="component" value="Unassembled WGS sequence"/>
</dbReference>
<feature type="transmembrane region" description="Helical" evidence="11">
    <location>
        <begin position="466"/>
        <end position="489"/>
    </location>
</feature>
<keyword evidence="14" id="KW-1185">Reference proteome</keyword>
<evidence type="ECO:0000256" key="10">
    <source>
        <dbReference type="SAM" id="MobiDB-lite"/>
    </source>
</evidence>
<evidence type="ECO:0000256" key="2">
    <source>
        <dbReference type="ARBA" id="ARBA00004141"/>
    </source>
</evidence>
<evidence type="ECO:0000256" key="8">
    <source>
        <dbReference type="ARBA" id="ARBA00023224"/>
    </source>
</evidence>
<dbReference type="InterPro" id="IPR017452">
    <property type="entry name" value="GPCR_Rhodpsn_7TM"/>
</dbReference>
<feature type="compositionally biased region" description="Low complexity" evidence="10">
    <location>
        <begin position="1"/>
        <end position="11"/>
    </location>
</feature>
<comment type="caution">
    <text evidence="13">The sequence shown here is derived from an EMBL/GenBank/DDBJ whole genome shotgun (WGS) entry which is preliminary data.</text>
</comment>